<dbReference type="EMBL" id="CP140154">
    <property type="protein sequence ID" value="WQG89626.1"/>
    <property type="molecule type" value="Genomic_DNA"/>
</dbReference>
<dbReference type="STRING" id="1004.SAMN05661012_00319"/>
<dbReference type="RefSeq" id="WP_072356851.1">
    <property type="nucleotide sequence ID" value="NZ_CP139972.1"/>
</dbReference>
<reference evidence="1 3" key="1">
    <citation type="submission" date="2016-11" db="EMBL/GenBank/DDBJ databases">
        <authorList>
            <person name="Jaros S."/>
            <person name="Januszkiewicz K."/>
            <person name="Wedrychowicz H."/>
        </authorList>
    </citation>
    <scope>NUCLEOTIDE SEQUENCE [LARGE SCALE GENOMIC DNA]</scope>
    <source>
        <strain evidence="1 3">DSM 784</strain>
    </source>
</reference>
<sequence length="189" mass="20320">MLCFTAQGYTRPCGGVTGGISDIATFDPSDFNFTQTTATSPYSAIALRAGATAEDGGKMYLVNFQPDQAEWKWKQTKNGCATKYEHEFAFQLPENSNLLTNFLQAIDSAGCCCGLGLAIRLNSGKIFIAGEKYVNAASIPKFIVAQDGSDGGTGKVFDEFNGGNIVLKGNYSRNLREYSGTWASLEALM</sequence>
<accession>A0A1K1LYG0</accession>
<evidence type="ECO:0000313" key="1">
    <source>
        <dbReference type="EMBL" id="SFW15890.1"/>
    </source>
</evidence>
<keyword evidence="4" id="KW-1185">Reference proteome</keyword>
<organism evidence="1 3">
    <name type="scientific">Chitinophaga sancti</name>
    <dbReference type="NCBI Taxonomy" id="1004"/>
    <lineage>
        <taxon>Bacteria</taxon>
        <taxon>Pseudomonadati</taxon>
        <taxon>Bacteroidota</taxon>
        <taxon>Chitinophagia</taxon>
        <taxon>Chitinophagales</taxon>
        <taxon>Chitinophagaceae</taxon>
        <taxon>Chitinophaga</taxon>
    </lineage>
</organism>
<dbReference type="Proteomes" id="UP000183788">
    <property type="component" value="Unassembled WGS sequence"/>
</dbReference>
<name>A0A1K1LYG0_9BACT</name>
<proteinExistence type="predicted"/>
<evidence type="ECO:0000313" key="2">
    <source>
        <dbReference type="EMBL" id="WQG89626.1"/>
    </source>
</evidence>
<dbReference type="Proteomes" id="UP001326715">
    <property type="component" value="Chromosome"/>
</dbReference>
<dbReference type="OrthoDB" id="1253609at2"/>
<gene>
    <name evidence="1" type="ORF">SAMN05661012_00319</name>
    <name evidence="2" type="ORF">SR876_32350</name>
</gene>
<dbReference type="AlphaFoldDB" id="A0A1K1LYG0"/>
<evidence type="ECO:0000313" key="4">
    <source>
        <dbReference type="Proteomes" id="UP001326715"/>
    </source>
</evidence>
<evidence type="ECO:0000313" key="3">
    <source>
        <dbReference type="Proteomes" id="UP000183788"/>
    </source>
</evidence>
<dbReference type="EMBL" id="FPIZ01000001">
    <property type="protein sequence ID" value="SFW15890.1"/>
    <property type="molecule type" value="Genomic_DNA"/>
</dbReference>
<protein>
    <submittedName>
        <fullName evidence="1">Uncharacterized protein</fullName>
    </submittedName>
</protein>
<reference evidence="2 4" key="2">
    <citation type="submission" date="2023-11" db="EMBL/GenBank/DDBJ databases">
        <title>MicrobeMod: A computational toolkit for identifying prokaryotic methylation and restriction-modification with nanopore sequencing.</title>
        <authorList>
            <person name="Crits-Christoph A."/>
            <person name="Kang S.C."/>
            <person name="Lee H."/>
            <person name="Ostrov N."/>
        </authorList>
    </citation>
    <scope>NUCLEOTIDE SEQUENCE [LARGE SCALE GENOMIC DNA]</scope>
    <source>
        <strain evidence="2 4">ATCC 23090</strain>
    </source>
</reference>